<feature type="transmembrane region" description="Helical" evidence="1">
    <location>
        <begin position="96"/>
        <end position="125"/>
    </location>
</feature>
<dbReference type="Proteomes" id="UP000481872">
    <property type="component" value="Unassembled WGS sequence"/>
</dbReference>
<evidence type="ECO:0000313" key="3">
    <source>
        <dbReference type="Proteomes" id="UP000481872"/>
    </source>
</evidence>
<reference evidence="2 3" key="1">
    <citation type="submission" date="2020-02" db="EMBL/GenBank/DDBJ databases">
        <title>Genome assembly of a novel Clostridium senegalense strain.</title>
        <authorList>
            <person name="Gupta T.B."/>
            <person name="Jauregui R."/>
            <person name="Maclean P."/>
            <person name="Nawarathana A."/>
            <person name="Brightwell G."/>
        </authorList>
    </citation>
    <scope>NUCLEOTIDE SEQUENCE [LARGE SCALE GENOMIC DNA]</scope>
    <source>
        <strain evidence="2 3">AGRFS4</strain>
    </source>
</reference>
<proteinExistence type="predicted"/>
<protein>
    <submittedName>
        <fullName evidence="2">Uncharacterized protein</fullName>
    </submittedName>
</protein>
<name>A0A6M0H946_9CLOT</name>
<dbReference type="EMBL" id="JAAGPU010000043">
    <property type="protein sequence ID" value="NEU06391.1"/>
    <property type="molecule type" value="Genomic_DNA"/>
</dbReference>
<comment type="caution">
    <text evidence="2">The sequence shown here is derived from an EMBL/GenBank/DDBJ whole genome shotgun (WGS) entry which is preliminary data.</text>
</comment>
<sequence>MYNLVKSELRKVLLKKRVFLVWILGALLCSVLVRFDSSYPNYVMENYASVFDKTYGIAPIMGMLILIITSSMYNVEYNSYMTDLINSSKNGKKKVVMAKSIAGSIATSIVLLSLYLIIVFSAIHYSGAEGLNLQLKELWYFGNSGSTITVLQMIIILGITMVMGCIFFTQITLLLSSISNNAVMPFMVSGLFMGIPYIAANFLPVQIQKYAGLTPLWAMYSSTFIRYKTPMFIAGIDLLMFILVLIIVPKITYKNFVSEKR</sequence>
<keyword evidence="3" id="KW-1185">Reference proteome</keyword>
<feature type="transmembrane region" description="Helical" evidence="1">
    <location>
        <begin position="145"/>
        <end position="174"/>
    </location>
</feature>
<feature type="transmembrane region" description="Helical" evidence="1">
    <location>
        <begin position="186"/>
        <end position="207"/>
    </location>
</feature>
<evidence type="ECO:0000313" key="2">
    <source>
        <dbReference type="EMBL" id="NEU06391.1"/>
    </source>
</evidence>
<feature type="transmembrane region" description="Helical" evidence="1">
    <location>
        <begin position="18"/>
        <end position="35"/>
    </location>
</feature>
<dbReference type="RefSeq" id="WP_199870832.1">
    <property type="nucleotide sequence ID" value="NZ_JAAGPU010000043.1"/>
</dbReference>
<accession>A0A6M0H946</accession>
<feature type="transmembrane region" description="Helical" evidence="1">
    <location>
        <begin position="227"/>
        <end position="248"/>
    </location>
</feature>
<gene>
    <name evidence="2" type="ORF">G3M99_16380</name>
</gene>
<evidence type="ECO:0000256" key="1">
    <source>
        <dbReference type="SAM" id="Phobius"/>
    </source>
</evidence>
<keyword evidence="1" id="KW-1133">Transmembrane helix</keyword>
<organism evidence="2 3">
    <name type="scientific">Clostridium senegalense</name>
    <dbReference type="NCBI Taxonomy" id="1465809"/>
    <lineage>
        <taxon>Bacteria</taxon>
        <taxon>Bacillati</taxon>
        <taxon>Bacillota</taxon>
        <taxon>Clostridia</taxon>
        <taxon>Eubacteriales</taxon>
        <taxon>Clostridiaceae</taxon>
        <taxon>Clostridium</taxon>
    </lineage>
</organism>
<keyword evidence="1" id="KW-0812">Transmembrane</keyword>
<keyword evidence="1" id="KW-0472">Membrane</keyword>
<dbReference type="AlphaFoldDB" id="A0A6M0H946"/>
<feature type="transmembrane region" description="Helical" evidence="1">
    <location>
        <begin position="55"/>
        <end position="75"/>
    </location>
</feature>